<accession>A0AAV4X355</accession>
<feature type="region of interest" description="Disordered" evidence="2">
    <location>
        <begin position="675"/>
        <end position="706"/>
    </location>
</feature>
<evidence type="ECO:0000256" key="1">
    <source>
        <dbReference type="ARBA" id="ARBA00007797"/>
    </source>
</evidence>
<dbReference type="EMBL" id="BPLQ01015557">
    <property type="protein sequence ID" value="GIY89018.1"/>
    <property type="molecule type" value="Genomic_DNA"/>
</dbReference>
<feature type="region of interest" description="Disordered" evidence="2">
    <location>
        <begin position="800"/>
        <end position="820"/>
    </location>
</feature>
<feature type="compositionally biased region" description="Acidic residues" evidence="2">
    <location>
        <begin position="465"/>
        <end position="477"/>
    </location>
</feature>
<dbReference type="AlphaFoldDB" id="A0AAV4X355"/>
<dbReference type="InterPro" id="IPR016024">
    <property type="entry name" value="ARM-type_fold"/>
</dbReference>
<sequence length="820" mass="94426">MNFKSGIQKLSIKPGEKWFEQLPSTTLPKSNSKPDLIMALKAESENLLDTETRLYHKIKENQRNNDFTWIKKILQAGTLSDKISAHTMLIQDSPVYNLKSLENLVGMVNTKGKRECLMAVDTLQDLFIGELLLEDRKLRLFSEQPLEQLDDLSKNVSSVKKQLQILWIFEERLKLIYKKFITNLVSVSHDTIEKTKIKAISVMSKLLMDNCEEEQFLLESIVNKIGDPIPKVGSHVCHQLGAIINHHTNMKTIVVEEVSRLIFRSNISERAKYYSLCFLNQVILNHDLFSLANHLIMIYFGQFKLFVNKGEVNNKMMSALLMGVTRAYPFAKLKNNIVMEQLDSMYRLVHMVDFNISVQAMMLIFQVLDSSDSISNRFYNVLYRKLLDPTLSTSSKQACLLNLVYKALKKDVSITRVKAFVKRLLQASLYQAPTLQCGILILISVLNKQHENLFEVDYSGISADGDDDNTLDEDEESDAKSEKVKKKKGTKQNSAYDFNCRDPACAKVEFEGFWELLFLKKSFHPSVSLFAHQVSNGTEIKYSGDPLRDFTTTRFLERFVYRNPKKPSENFLSDPRNKFFGKRKLTSYSADSKKMPVLEEKYLKQRKDNVPVEEQFIYQYLRNRSATVKKSKNDSDIESVGSDEFQKLLDDIHLEDEGKDTLNFAKELGMQKSKKKTKKKVANDDDASDNMSDGENDFESDFELDDEDLGSTLGNLDDIDLDICEDDFIDADFEDEKPKKKKTKLQSLTDENVFADADEFSTLLEEGADENITSEAFKRKDKSSAKQVKWEMERDRFVKGQKKPKFFRKKSKNKGNRKKL</sequence>
<dbReference type="PANTHER" id="PTHR12048">
    <property type="entry name" value="CCAAT-BINDING FACTOR-RELATED"/>
    <property type="match status" value="1"/>
</dbReference>
<proteinExistence type="inferred from homology"/>
<feature type="region of interest" description="Disordered" evidence="2">
    <location>
        <begin position="465"/>
        <end position="486"/>
    </location>
</feature>
<dbReference type="SUPFAM" id="SSF48371">
    <property type="entry name" value="ARM repeat"/>
    <property type="match status" value="1"/>
</dbReference>
<dbReference type="InterPro" id="IPR005612">
    <property type="entry name" value="CCAAT-binding_factor"/>
</dbReference>
<organism evidence="4 5">
    <name type="scientific">Caerostris darwini</name>
    <dbReference type="NCBI Taxonomy" id="1538125"/>
    <lineage>
        <taxon>Eukaryota</taxon>
        <taxon>Metazoa</taxon>
        <taxon>Ecdysozoa</taxon>
        <taxon>Arthropoda</taxon>
        <taxon>Chelicerata</taxon>
        <taxon>Arachnida</taxon>
        <taxon>Araneae</taxon>
        <taxon>Araneomorphae</taxon>
        <taxon>Entelegynae</taxon>
        <taxon>Araneoidea</taxon>
        <taxon>Araneidae</taxon>
        <taxon>Caerostris</taxon>
    </lineage>
</organism>
<evidence type="ECO:0000256" key="2">
    <source>
        <dbReference type="SAM" id="MobiDB-lite"/>
    </source>
</evidence>
<evidence type="ECO:0000313" key="5">
    <source>
        <dbReference type="Proteomes" id="UP001054837"/>
    </source>
</evidence>
<dbReference type="Proteomes" id="UP001054837">
    <property type="component" value="Unassembled WGS sequence"/>
</dbReference>
<protein>
    <recommendedName>
        <fullName evidence="3">CCAAT-binding factor domain-containing protein</fullName>
    </recommendedName>
</protein>
<dbReference type="Pfam" id="PF03914">
    <property type="entry name" value="CBF"/>
    <property type="match status" value="1"/>
</dbReference>
<feature type="compositionally biased region" description="Acidic residues" evidence="2">
    <location>
        <begin position="684"/>
        <end position="706"/>
    </location>
</feature>
<evidence type="ECO:0000259" key="3">
    <source>
        <dbReference type="Pfam" id="PF03914"/>
    </source>
</evidence>
<evidence type="ECO:0000313" key="4">
    <source>
        <dbReference type="EMBL" id="GIY89018.1"/>
    </source>
</evidence>
<dbReference type="GO" id="GO:0005634">
    <property type="term" value="C:nucleus"/>
    <property type="evidence" value="ECO:0007669"/>
    <property type="project" value="UniProtKB-ARBA"/>
</dbReference>
<comment type="caution">
    <text evidence="4">The sequence shown here is derived from an EMBL/GenBank/DDBJ whole genome shotgun (WGS) entry which is preliminary data.</text>
</comment>
<reference evidence="4 5" key="1">
    <citation type="submission" date="2021-06" db="EMBL/GenBank/DDBJ databases">
        <title>Caerostris darwini draft genome.</title>
        <authorList>
            <person name="Kono N."/>
            <person name="Arakawa K."/>
        </authorList>
    </citation>
    <scope>NUCLEOTIDE SEQUENCE [LARGE SCALE GENOMIC DNA]</scope>
</reference>
<dbReference type="InterPro" id="IPR040155">
    <property type="entry name" value="CEBPZ/Mak21-like"/>
</dbReference>
<feature type="domain" description="CCAAT-binding factor" evidence="3">
    <location>
        <begin position="357"/>
        <end position="531"/>
    </location>
</feature>
<comment type="similarity">
    <text evidence="1">Belongs to the CBF/MAK21 family.</text>
</comment>
<gene>
    <name evidence="4" type="primary">Cebpz</name>
    <name evidence="4" type="ORF">CDAR_510201</name>
</gene>
<name>A0AAV4X355_9ARAC</name>
<dbReference type="PANTHER" id="PTHR12048:SF0">
    <property type="entry name" value="CCAAT_ENHANCER-BINDING PROTEIN ZETA"/>
    <property type="match status" value="1"/>
</dbReference>
<keyword evidence="5" id="KW-1185">Reference proteome</keyword>